<evidence type="ECO:0000256" key="4">
    <source>
        <dbReference type="ARBA" id="ARBA00022980"/>
    </source>
</evidence>
<comment type="similarity">
    <text evidence="1 7 8">Belongs to the universal ribosomal protein uL3 family.</text>
</comment>
<dbReference type="Pfam" id="PF00297">
    <property type="entry name" value="Ribosomal_L3"/>
    <property type="match status" value="1"/>
</dbReference>
<keyword evidence="3 7" id="KW-0694">RNA-binding</keyword>
<organism evidence="10 11">
    <name type="scientific">Candidatus Segetimicrobium genomatis</name>
    <dbReference type="NCBI Taxonomy" id="2569760"/>
    <lineage>
        <taxon>Bacteria</taxon>
        <taxon>Bacillati</taxon>
        <taxon>Candidatus Sysuimicrobiota</taxon>
        <taxon>Candidatus Sysuimicrobiia</taxon>
        <taxon>Candidatus Sysuimicrobiales</taxon>
        <taxon>Candidatus Segetimicrobiaceae</taxon>
        <taxon>Candidatus Segetimicrobium</taxon>
    </lineage>
</organism>
<name>A0A537J8N2_9BACT</name>
<evidence type="ECO:0000256" key="3">
    <source>
        <dbReference type="ARBA" id="ARBA00022884"/>
    </source>
</evidence>
<dbReference type="PANTHER" id="PTHR11229">
    <property type="entry name" value="50S RIBOSOMAL PROTEIN L3"/>
    <property type="match status" value="1"/>
</dbReference>
<dbReference type="GO" id="GO:0003735">
    <property type="term" value="F:structural constituent of ribosome"/>
    <property type="evidence" value="ECO:0007669"/>
    <property type="project" value="UniProtKB-UniRule"/>
</dbReference>
<evidence type="ECO:0000256" key="1">
    <source>
        <dbReference type="ARBA" id="ARBA00006540"/>
    </source>
</evidence>
<keyword evidence="4 7" id="KW-0689">Ribosomal protein</keyword>
<dbReference type="AlphaFoldDB" id="A0A537J8N2"/>
<dbReference type="EMBL" id="VBAO01000252">
    <property type="protein sequence ID" value="TMI79909.1"/>
    <property type="molecule type" value="Genomic_DNA"/>
</dbReference>
<dbReference type="PANTHER" id="PTHR11229:SF16">
    <property type="entry name" value="LARGE RIBOSOMAL SUBUNIT PROTEIN UL3C"/>
    <property type="match status" value="1"/>
</dbReference>
<dbReference type="GO" id="GO:0022625">
    <property type="term" value="C:cytosolic large ribosomal subunit"/>
    <property type="evidence" value="ECO:0007669"/>
    <property type="project" value="TreeGrafter"/>
</dbReference>
<comment type="function">
    <text evidence="7 9">One of the primary rRNA binding proteins, it binds directly near the 3'-end of the 23S rRNA, where it nucleates assembly of the 50S subunit.</text>
</comment>
<evidence type="ECO:0000256" key="5">
    <source>
        <dbReference type="ARBA" id="ARBA00023274"/>
    </source>
</evidence>
<dbReference type="Proteomes" id="UP000320048">
    <property type="component" value="Unassembled WGS sequence"/>
</dbReference>
<sequence length="210" mass="22232">MAALLGRKLGMTQVFDEAGNVVPVTVVAAGPCIVVGVRTPAREGYAAVQLGFDEVAEAKLPKPLRGVFARRGVRPHRVIREVPLAQGEQFEVGQSVTAGVFASGDRVDVVGITKGKGFSGGIKRHNFDAQRTSHGNSLMHRAIGSVGQSNVARVMKGKRMPGRLGGTRTTVRRLRVVSVDPERNLLVVRGAVPGPRGSLVMIRKTGAARA</sequence>
<dbReference type="InterPro" id="IPR000597">
    <property type="entry name" value="Ribosomal_uL3"/>
</dbReference>
<keyword evidence="5 7" id="KW-0687">Ribonucleoprotein</keyword>
<proteinExistence type="inferred from homology"/>
<evidence type="ECO:0000313" key="10">
    <source>
        <dbReference type="EMBL" id="TMI79909.1"/>
    </source>
</evidence>
<dbReference type="Gene3D" id="3.30.160.810">
    <property type="match status" value="1"/>
</dbReference>
<dbReference type="FunFam" id="3.30.160.810:FF:000001">
    <property type="entry name" value="50S ribosomal protein L3"/>
    <property type="match status" value="1"/>
</dbReference>
<keyword evidence="2 7" id="KW-0699">rRNA-binding</keyword>
<dbReference type="NCBIfam" id="TIGR03625">
    <property type="entry name" value="L3_bact"/>
    <property type="match status" value="1"/>
</dbReference>
<dbReference type="PROSITE" id="PS00474">
    <property type="entry name" value="RIBOSOMAL_L3"/>
    <property type="match status" value="1"/>
</dbReference>
<evidence type="ECO:0000256" key="2">
    <source>
        <dbReference type="ARBA" id="ARBA00022730"/>
    </source>
</evidence>
<protein>
    <recommendedName>
        <fullName evidence="6 7">Large ribosomal subunit protein uL3</fullName>
    </recommendedName>
</protein>
<dbReference type="FunFam" id="2.40.30.10:FF:000004">
    <property type="entry name" value="50S ribosomal protein L3"/>
    <property type="match status" value="1"/>
</dbReference>
<dbReference type="HAMAP" id="MF_01325_B">
    <property type="entry name" value="Ribosomal_uL3_B"/>
    <property type="match status" value="1"/>
</dbReference>
<gene>
    <name evidence="7" type="primary">rplC</name>
    <name evidence="10" type="ORF">E6H04_09695</name>
</gene>
<dbReference type="GO" id="GO:0006412">
    <property type="term" value="P:translation"/>
    <property type="evidence" value="ECO:0007669"/>
    <property type="project" value="UniProtKB-UniRule"/>
</dbReference>
<dbReference type="Gene3D" id="2.40.30.10">
    <property type="entry name" value="Translation factors"/>
    <property type="match status" value="1"/>
</dbReference>
<dbReference type="InterPro" id="IPR019926">
    <property type="entry name" value="Ribosomal_uL3_CS"/>
</dbReference>
<dbReference type="SUPFAM" id="SSF50447">
    <property type="entry name" value="Translation proteins"/>
    <property type="match status" value="1"/>
</dbReference>
<accession>A0A537J8N2</accession>
<comment type="caution">
    <text evidence="10">The sequence shown here is derived from an EMBL/GenBank/DDBJ whole genome shotgun (WGS) entry which is preliminary data.</text>
</comment>
<evidence type="ECO:0000256" key="6">
    <source>
        <dbReference type="ARBA" id="ARBA00035243"/>
    </source>
</evidence>
<evidence type="ECO:0000256" key="9">
    <source>
        <dbReference type="RuleBase" id="RU003906"/>
    </source>
</evidence>
<evidence type="ECO:0000256" key="8">
    <source>
        <dbReference type="RuleBase" id="RU003905"/>
    </source>
</evidence>
<dbReference type="InterPro" id="IPR009000">
    <property type="entry name" value="Transl_B-barrel_sf"/>
</dbReference>
<evidence type="ECO:0000256" key="7">
    <source>
        <dbReference type="HAMAP-Rule" id="MF_01325"/>
    </source>
</evidence>
<evidence type="ECO:0000313" key="11">
    <source>
        <dbReference type="Proteomes" id="UP000320048"/>
    </source>
</evidence>
<reference evidence="10 11" key="1">
    <citation type="journal article" date="2019" name="Nat. Microbiol.">
        <title>Mediterranean grassland soil C-N compound turnover is dependent on rainfall and depth, and is mediated by genomically divergent microorganisms.</title>
        <authorList>
            <person name="Diamond S."/>
            <person name="Andeer P.F."/>
            <person name="Li Z."/>
            <person name="Crits-Christoph A."/>
            <person name="Burstein D."/>
            <person name="Anantharaman K."/>
            <person name="Lane K.R."/>
            <person name="Thomas B.C."/>
            <person name="Pan C."/>
            <person name="Northen T.R."/>
            <person name="Banfield J.F."/>
        </authorList>
    </citation>
    <scope>NUCLEOTIDE SEQUENCE [LARGE SCALE GENOMIC DNA]</scope>
    <source>
        <strain evidence="10">NP_7</strain>
    </source>
</reference>
<comment type="subunit">
    <text evidence="7 9">Part of the 50S ribosomal subunit. Forms a cluster with proteins L14 and L19.</text>
</comment>
<dbReference type="GO" id="GO:0019843">
    <property type="term" value="F:rRNA binding"/>
    <property type="evidence" value="ECO:0007669"/>
    <property type="project" value="UniProtKB-UniRule"/>
</dbReference>
<dbReference type="InterPro" id="IPR019927">
    <property type="entry name" value="Ribosomal_uL3_bac/org-type"/>
</dbReference>